<organism evidence="2 3">
    <name type="scientific">Multifurca ochricompacta</name>
    <dbReference type="NCBI Taxonomy" id="376703"/>
    <lineage>
        <taxon>Eukaryota</taxon>
        <taxon>Fungi</taxon>
        <taxon>Dikarya</taxon>
        <taxon>Basidiomycota</taxon>
        <taxon>Agaricomycotina</taxon>
        <taxon>Agaricomycetes</taxon>
        <taxon>Russulales</taxon>
        <taxon>Russulaceae</taxon>
        <taxon>Multifurca</taxon>
    </lineage>
</organism>
<dbReference type="GO" id="GO:0005634">
    <property type="term" value="C:nucleus"/>
    <property type="evidence" value="ECO:0007669"/>
    <property type="project" value="TreeGrafter"/>
</dbReference>
<dbReference type="InterPro" id="IPR001214">
    <property type="entry name" value="SET_dom"/>
</dbReference>
<comment type="caution">
    <text evidence="2">The sequence shown here is derived from an EMBL/GenBank/DDBJ whole genome shotgun (WGS) entry which is preliminary data.</text>
</comment>
<dbReference type="SMART" id="SM00317">
    <property type="entry name" value="SET"/>
    <property type="match status" value="1"/>
</dbReference>
<accession>A0AAD4M9Y8</accession>
<evidence type="ECO:0000313" key="2">
    <source>
        <dbReference type="EMBL" id="KAI0305753.1"/>
    </source>
</evidence>
<evidence type="ECO:0000313" key="3">
    <source>
        <dbReference type="Proteomes" id="UP001203297"/>
    </source>
</evidence>
<dbReference type="SUPFAM" id="SSF82199">
    <property type="entry name" value="SET domain"/>
    <property type="match status" value="1"/>
</dbReference>
<dbReference type="PANTHER" id="PTHR12977:SF4">
    <property type="entry name" value="HISTONE-LYSINE N-METHYLTRANSFERASE KMT5B"/>
    <property type="match status" value="1"/>
</dbReference>
<dbReference type="InterPro" id="IPR039977">
    <property type="entry name" value="Suv4-20/Set9"/>
</dbReference>
<dbReference type="Pfam" id="PF00856">
    <property type="entry name" value="SET"/>
    <property type="match status" value="1"/>
</dbReference>
<evidence type="ECO:0000259" key="1">
    <source>
        <dbReference type="PROSITE" id="PS50280"/>
    </source>
</evidence>
<proteinExistence type="predicted"/>
<dbReference type="PANTHER" id="PTHR12977">
    <property type="entry name" value="SUPPRESSOR OF VARIEGATION 4-20-RELATED"/>
    <property type="match status" value="1"/>
</dbReference>
<feature type="domain" description="SET" evidence="1">
    <location>
        <begin position="76"/>
        <end position="200"/>
    </location>
</feature>
<protein>
    <recommendedName>
        <fullName evidence="1">SET domain-containing protein</fullName>
    </recommendedName>
</protein>
<name>A0AAD4M9Y8_9AGAM</name>
<dbReference type="EMBL" id="WTXG01000005">
    <property type="protein sequence ID" value="KAI0305753.1"/>
    <property type="molecule type" value="Genomic_DNA"/>
</dbReference>
<dbReference type="GO" id="GO:0042799">
    <property type="term" value="F:histone H4K20 methyltransferase activity"/>
    <property type="evidence" value="ECO:0007669"/>
    <property type="project" value="TreeGrafter"/>
</dbReference>
<gene>
    <name evidence="2" type="ORF">B0F90DRAFT_1589325</name>
</gene>
<reference evidence="2" key="1">
    <citation type="journal article" date="2022" name="New Phytol.">
        <title>Evolutionary transition to the ectomycorrhizal habit in the genomes of a hyperdiverse lineage of mushroom-forming fungi.</title>
        <authorList>
            <person name="Looney B."/>
            <person name="Miyauchi S."/>
            <person name="Morin E."/>
            <person name="Drula E."/>
            <person name="Courty P.E."/>
            <person name="Kohler A."/>
            <person name="Kuo A."/>
            <person name="LaButti K."/>
            <person name="Pangilinan J."/>
            <person name="Lipzen A."/>
            <person name="Riley R."/>
            <person name="Andreopoulos W."/>
            <person name="He G."/>
            <person name="Johnson J."/>
            <person name="Nolan M."/>
            <person name="Tritt A."/>
            <person name="Barry K.W."/>
            <person name="Grigoriev I.V."/>
            <person name="Nagy L.G."/>
            <person name="Hibbett D."/>
            <person name="Henrissat B."/>
            <person name="Matheny P.B."/>
            <person name="Labbe J."/>
            <person name="Martin F.M."/>
        </authorList>
    </citation>
    <scope>NUCLEOTIDE SEQUENCE</scope>
    <source>
        <strain evidence="2">BPL690</strain>
    </source>
</reference>
<feature type="non-terminal residue" evidence="2">
    <location>
        <position position="223"/>
    </location>
</feature>
<keyword evidence="3" id="KW-1185">Reference proteome</keyword>
<dbReference type="Proteomes" id="UP001203297">
    <property type="component" value="Unassembled WGS sequence"/>
</dbReference>
<dbReference type="PROSITE" id="PS50280">
    <property type="entry name" value="SET"/>
    <property type="match status" value="1"/>
</dbReference>
<dbReference type="CDD" id="cd10524">
    <property type="entry name" value="SET_Suv4-20-like"/>
    <property type="match status" value="1"/>
</dbReference>
<sequence length="223" mass="25041">MDPSRRLPKTNPDDLMGIIQRLVSAKGSPSAAIHDGVDKLLELPSVRYFIKGFTEREINSFATHASRYMELYLPTGSIEIAHTQRYSHRTGKSELCILATRALAPGTVLSELKGSMADLTDAEEIELKRTDRRNSHGGIRRDFSVIHSKQLKKNHLFLGPARFVNHDCDNNCELFREGRYITFRVVKPVAVGEEVTAHYGDGYFGRGNRDCLCETCERRGMGG</sequence>
<dbReference type="Gene3D" id="2.170.270.10">
    <property type="entry name" value="SET domain"/>
    <property type="match status" value="1"/>
</dbReference>
<dbReference type="AlphaFoldDB" id="A0AAD4M9Y8"/>
<dbReference type="InterPro" id="IPR046341">
    <property type="entry name" value="SET_dom_sf"/>
</dbReference>